<name>A0ABT2WI09_9BACI</name>
<evidence type="ECO:0000313" key="1">
    <source>
        <dbReference type="EMBL" id="MCU9595190.1"/>
    </source>
</evidence>
<sequence>MGKVYVSTINKEIFIENIYEDDMEVHKYAVRIGSCGPEELKQQK</sequence>
<dbReference type="EMBL" id="JAOUSE010000042">
    <property type="protein sequence ID" value="MCU9595190.1"/>
    <property type="molecule type" value="Genomic_DNA"/>
</dbReference>
<protein>
    <submittedName>
        <fullName evidence="1">Uncharacterized protein</fullName>
    </submittedName>
</protein>
<comment type="caution">
    <text evidence="1">The sequence shown here is derived from an EMBL/GenBank/DDBJ whole genome shotgun (WGS) entry which is preliminary data.</text>
</comment>
<dbReference type="RefSeq" id="WP_263062033.1">
    <property type="nucleotide sequence ID" value="NZ_JAOUSE010000042.1"/>
</dbReference>
<evidence type="ECO:0000313" key="2">
    <source>
        <dbReference type="Proteomes" id="UP001208656"/>
    </source>
</evidence>
<proteinExistence type="predicted"/>
<keyword evidence="2" id="KW-1185">Reference proteome</keyword>
<organism evidence="1 2">
    <name type="scientific">Pallidibacillus thermolactis</name>
    <dbReference type="NCBI Taxonomy" id="251051"/>
    <lineage>
        <taxon>Bacteria</taxon>
        <taxon>Bacillati</taxon>
        <taxon>Bacillota</taxon>
        <taxon>Bacilli</taxon>
        <taxon>Bacillales</taxon>
        <taxon>Bacillaceae</taxon>
        <taxon>Pallidibacillus</taxon>
    </lineage>
</organism>
<reference evidence="1 2" key="1">
    <citation type="submission" date="2022-10" db="EMBL/GenBank/DDBJ databases">
        <title>Description of Fervidibacillus gen. nov. in the family Fervidibacillaceae fam. nov. with two species, Fervidibacillus albus sp. nov., and Fervidibacillus halotolerans sp. nov., isolated from tidal flat sediments.</title>
        <authorList>
            <person name="Kwon K.K."/>
            <person name="Yang S.-H."/>
        </authorList>
    </citation>
    <scope>NUCLEOTIDE SEQUENCE [LARGE SCALE GENOMIC DNA]</scope>
    <source>
        <strain evidence="1 2">DSM 23332</strain>
    </source>
</reference>
<accession>A0ABT2WI09</accession>
<gene>
    <name evidence="1" type="ORF">OEV82_12145</name>
</gene>
<dbReference type="Proteomes" id="UP001208656">
    <property type="component" value="Unassembled WGS sequence"/>
</dbReference>